<name>A0A6J5CWQ3_9BURK</name>
<dbReference type="Proteomes" id="UP000494255">
    <property type="component" value="Unassembled WGS sequence"/>
</dbReference>
<keyword evidence="2" id="KW-1185">Reference proteome</keyword>
<proteinExistence type="predicted"/>
<dbReference type="AlphaFoldDB" id="A0A6J5CWQ3"/>
<sequence>MFFLGDVVAPYATVEVRDGVQCRTKEIGNAAAGDGVQVELVRPLWGFAYKTMYEHSYMYSQTSPPAPCGYAYAQLGASRR</sequence>
<dbReference type="EMBL" id="CADIKC010000018">
    <property type="protein sequence ID" value="CAB3744392.1"/>
    <property type="molecule type" value="Genomic_DNA"/>
</dbReference>
<evidence type="ECO:0000313" key="1">
    <source>
        <dbReference type="EMBL" id="CAB3744392.1"/>
    </source>
</evidence>
<evidence type="ECO:0000313" key="2">
    <source>
        <dbReference type="Proteomes" id="UP000494255"/>
    </source>
</evidence>
<reference evidence="1 2" key="1">
    <citation type="submission" date="2020-04" db="EMBL/GenBank/DDBJ databases">
        <authorList>
            <person name="De Canck E."/>
        </authorList>
    </citation>
    <scope>NUCLEOTIDE SEQUENCE [LARGE SCALE GENOMIC DNA]</scope>
    <source>
        <strain evidence="1 2">LMG 24238</strain>
    </source>
</reference>
<accession>A0A6J5CWQ3</accession>
<organism evidence="1 2">
    <name type="scientific">Paraburkholderia sediminicola</name>
    <dbReference type="NCBI Taxonomy" id="458836"/>
    <lineage>
        <taxon>Bacteria</taxon>
        <taxon>Pseudomonadati</taxon>
        <taxon>Pseudomonadota</taxon>
        <taxon>Betaproteobacteria</taxon>
        <taxon>Burkholderiales</taxon>
        <taxon>Burkholderiaceae</taxon>
        <taxon>Paraburkholderia</taxon>
    </lineage>
</organism>
<gene>
    <name evidence="1" type="ORF">LMG24238_07254</name>
</gene>
<protein>
    <submittedName>
        <fullName evidence="1">Uncharacterized protein</fullName>
    </submittedName>
</protein>